<dbReference type="InterPro" id="IPR003607">
    <property type="entry name" value="HD/PDEase_dom"/>
</dbReference>
<evidence type="ECO:0000313" key="2">
    <source>
        <dbReference type="EMBL" id="SNT27275.1"/>
    </source>
</evidence>
<dbReference type="CDD" id="cd00077">
    <property type="entry name" value="HDc"/>
    <property type="match status" value="1"/>
</dbReference>
<sequence>MRRPDDHFDAGSDRLAHIRKVMQTARSIEARRSFGGRLVIAAAYHDIGYAPDLATTGFHPVDGALVARSDGLDDEIVEAVLHHSGARALAQRTRPDLMPHYGPECRMMRRALSRALTFCDTHSGPRGETFTLSERIAEIRQRHTGNAPLLASLEQHRPDYEALEAEFLPLLR</sequence>
<evidence type="ECO:0000259" key="1">
    <source>
        <dbReference type="Pfam" id="PF01966"/>
    </source>
</evidence>
<keyword evidence="3" id="KW-1185">Reference proteome</keyword>
<accession>A0A239LAG8</accession>
<dbReference type="Gene3D" id="1.10.3210.10">
    <property type="entry name" value="Hypothetical protein af1432"/>
    <property type="match status" value="1"/>
</dbReference>
<dbReference type="Pfam" id="PF01966">
    <property type="entry name" value="HD"/>
    <property type="match status" value="1"/>
</dbReference>
<dbReference type="SUPFAM" id="SSF109604">
    <property type="entry name" value="HD-domain/PDEase-like"/>
    <property type="match status" value="1"/>
</dbReference>
<dbReference type="GO" id="GO:0016787">
    <property type="term" value="F:hydrolase activity"/>
    <property type="evidence" value="ECO:0007669"/>
    <property type="project" value="UniProtKB-KW"/>
</dbReference>
<name>A0A239LAG8_9RHOB</name>
<organism evidence="2 3">
    <name type="scientific">Tropicimonas sediminicola</name>
    <dbReference type="NCBI Taxonomy" id="1031541"/>
    <lineage>
        <taxon>Bacteria</taxon>
        <taxon>Pseudomonadati</taxon>
        <taxon>Pseudomonadota</taxon>
        <taxon>Alphaproteobacteria</taxon>
        <taxon>Rhodobacterales</taxon>
        <taxon>Roseobacteraceae</taxon>
        <taxon>Tropicimonas</taxon>
    </lineage>
</organism>
<evidence type="ECO:0000313" key="3">
    <source>
        <dbReference type="Proteomes" id="UP000198426"/>
    </source>
</evidence>
<protein>
    <submittedName>
        <fullName evidence="2">Metal dependent phosphohydrolase</fullName>
    </submittedName>
</protein>
<dbReference type="EMBL" id="FZOY01000009">
    <property type="protein sequence ID" value="SNT27275.1"/>
    <property type="molecule type" value="Genomic_DNA"/>
</dbReference>
<feature type="domain" description="HD" evidence="1">
    <location>
        <begin position="14"/>
        <end position="90"/>
    </location>
</feature>
<dbReference type="OrthoDB" id="7847955at2"/>
<dbReference type="AlphaFoldDB" id="A0A239LAG8"/>
<dbReference type="InterPro" id="IPR006674">
    <property type="entry name" value="HD_domain"/>
</dbReference>
<reference evidence="2 3" key="1">
    <citation type="submission" date="2017-06" db="EMBL/GenBank/DDBJ databases">
        <authorList>
            <person name="Kim H.J."/>
            <person name="Triplett B.A."/>
        </authorList>
    </citation>
    <scope>NUCLEOTIDE SEQUENCE [LARGE SCALE GENOMIC DNA]</scope>
    <source>
        <strain evidence="2 3">DSM 29339</strain>
    </source>
</reference>
<proteinExistence type="predicted"/>
<dbReference type="RefSeq" id="WP_089234830.1">
    <property type="nucleotide sequence ID" value="NZ_FZOY01000009.1"/>
</dbReference>
<keyword evidence="2" id="KW-0378">Hydrolase</keyword>
<gene>
    <name evidence="2" type="ORF">SAMN05421757_10975</name>
</gene>
<dbReference type="Proteomes" id="UP000198426">
    <property type="component" value="Unassembled WGS sequence"/>
</dbReference>